<feature type="domain" description="DUF1279" evidence="1">
    <location>
        <begin position="27"/>
        <end position="158"/>
    </location>
</feature>
<dbReference type="PANTHER" id="PTHR21377:SF0">
    <property type="entry name" value="PROTEIN FAM210B, MITOCHONDRIAL"/>
    <property type="match status" value="1"/>
</dbReference>
<accession>A0A381L318</accession>
<dbReference type="PANTHER" id="PTHR21377">
    <property type="entry name" value="PROTEIN FAM210B, MITOCHONDRIAL"/>
    <property type="match status" value="1"/>
</dbReference>
<dbReference type="InterPro" id="IPR045866">
    <property type="entry name" value="FAM210A/B-like"/>
</dbReference>
<gene>
    <name evidence="2" type="ORF">BGT96224V2_LOCUS1082</name>
</gene>
<organism evidence="2">
    <name type="scientific">Blumeria graminis f. sp. tritici 96224</name>
    <dbReference type="NCBI Taxonomy" id="1268274"/>
    <lineage>
        <taxon>Eukaryota</taxon>
        <taxon>Fungi</taxon>
        <taxon>Dikarya</taxon>
        <taxon>Ascomycota</taxon>
        <taxon>Pezizomycotina</taxon>
        <taxon>Leotiomycetes</taxon>
        <taxon>Erysiphales</taxon>
        <taxon>Erysiphaceae</taxon>
        <taxon>Blumeria</taxon>
    </lineage>
</organism>
<evidence type="ECO:0000259" key="1">
    <source>
        <dbReference type="Pfam" id="PF06916"/>
    </source>
</evidence>
<protein>
    <submittedName>
        <fullName evidence="2">Bgt-3471</fullName>
    </submittedName>
</protein>
<dbReference type="Pfam" id="PF06916">
    <property type="entry name" value="FAM210A-B_dom"/>
    <property type="match status" value="1"/>
</dbReference>
<dbReference type="InterPro" id="IPR009688">
    <property type="entry name" value="FAM210A/B-like_dom"/>
</dbReference>
<dbReference type="AlphaFoldDB" id="A0A381L318"/>
<dbReference type="GO" id="GO:0005739">
    <property type="term" value="C:mitochondrion"/>
    <property type="evidence" value="ECO:0007669"/>
    <property type="project" value="TreeGrafter"/>
</dbReference>
<dbReference type="EMBL" id="UIGY01000003">
    <property type="protein sequence ID" value="SUZ07902.1"/>
    <property type="molecule type" value="Genomic_DNA"/>
</dbReference>
<name>A0A381L318_BLUGR</name>
<proteinExistence type="predicted"/>
<evidence type="ECO:0000313" key="2">
    <source>
        <dbReference type="EMBL" id="SUZ07902.1"/>
    </source>
</evidence>
<reference evidence="2" key="1">
    <citation type="submission" date="2018-07" db="EMBL/GenBank/DDBJ databases">
        <authorList>
            <person name="Quirk P.G."/>
            <person name="Krulwich T.A."/>
        </authorList>
    </citation>
    <scope>NUCLEOTIDE SEQUENCE</scope>
    <source>
        <strain evidence="2">96224</strain>
    </source>
</reference>
<feature type="non-terminal residue" evidence="2">
    <location>
        <position position="1"/>
    </location>
</feature>
<sequence>SIQSQFYAAQGLETLPPILPSYETSVFRKAKREYGWSAFGVYLALSALDFPLCLLLVRHLGADKIGELEDHIISTVDKIIPDQIQKIYYEAKTSIIQPKDQRFCEEQVVESGGNTGLKMEDNERNKKNASIATQLALAYAIHKSFIFFRVPLTAAVTPKIVKTLRSWGWNIGKRAKN</sequence>